<dbReference type="Proteomes" id="UP000010729">
    <property type="component" value="Unassembled WGS sequence"/>
</dbReference>
<feature type="compositionally biased region" description="Basic and acidic residues" evidence="1">
    <location>
        <begin position="84"/>
        <end position="94"/>
    </location>
</feature>
<gene>
    <name evidence="3" type="ORF">D477_002923</name>
</gene>
<reference evidence="3 4" key="1">
    <citation type="journal article" date="2013" name="Genome Announc.">
        <title>Draft Genome Sequence of Arthrobacter crystallopoietes Strain BAB-32, Revealing Genes for Bioremediation.</title>
        <authorList>
            <person name="Joshi M.N."/>
            <person name="Pandit A.S."/>
            <person name="Sharma A."/>
            <person name="Pandya R.V."/>
            <person name="Desai S.M."/>
            <person name="Saxena A.K."/>
            <person name="Bagatharia S.B."/>
        </authorList>
    </citation>
    <scope>NUCLEOTIDE SEQUENCE [LARGE SCALE GENOMIC DNA]</scope>
    <source>
        <strain evidence="3 4">BAB-32</strain>
    </source>
</reference>
<protein>
    <submittedName>
        <fullName evidence="3">Uncharacterized protein</fullName>
    </submittedName>
</protein>
<feature type="compositionally biased region" description="Low complexity" evidence="1">
    <location>
        <begin position="54"/>
        <end position="63"/>
    </location>
</feature>
<feature type="chain" id="PRO_5004112888" evidence="2">
    <location>
        <begin position="30"/>
        <end position="181"/>
    </location>
</feature>
<accession>N1VBN3</accession>
<dbReference type="InterPro" id="IPR036819">
    <property type="entry name" value="Subtilisin_inhibitor-like_sf"/>
</dbReference>
<evidence type="ECO:0000256" key="2">
    <source>
        <dbReference type="SAM" id="SignalP"/>
    </source>
</evidence>
<dbReference type="SUPFAM" id="SSF55399">
    <property type="entry name" value="Subtilisin inhibitor"/>
    <property type="match status" value="1"/>
</dbReference>
<name>N1VBN3_9MICC</name>
<feature type="compositionally biased region" description="Pro residues" evidence="1">
    <location>
        <begin position="28"/>
        <end position="53"/>
    </location>
</feature>
<keyword evidence="4" id="KW-1185">Reference proteome</keyword>
<dbReference type="RefSeq" id="WP_005267088.1">
    <property type="nucleotide sequence ID" value="NZ_ANPE02000066.1"/>
</dbReference>
<comment type="caution">
    <text evidence="3">The sequence shown here is derived from an EMBL/GenBank/DDBJ whole genome shotgun (WGS) entry which is preliminary data.</text>
</comment>
<proteinExistence type="predicted"/>
<dbReference type="AlphaFoldDB" id="N1VBN3"/>
<dbReference type="Gene3D" id="3.30.350.10">
    <property type="entry name" value="Subtilisin inhibitor-like"/>
    <property type="match status" value="1"/>
</dbReference>
<feature type="signal peptide" evidence="2">
    <location>
        <begin position="1"/>
        <end position="29"/>
    </location>
</feature>
<dbReference type="GO" id="GO:0004867">
    <property type="term" value="F:serine-type endopeptidase inhibitor activity"/>
    <property type="evidence" value="ECO:0007669"/>
    <property type="project" value="InterPro"/>
</dbReference>
<evidence type="ECO:0000313" key="3">
    <source>
        <dbReference type="EMBL" id="EMY35703.1"/>
    </source>
</evidence>
<sequence>MMTGKRAGTLTTLAVAALLIGGCTPPADEAPPPQTSPPTSQPASPPATSPPASPGASPSPSQPGEGTEVDADLTIVLTSAGSNYREERTFRCEDSQPVEGTTIREPEAACAALEQHSQDVFFSLPDPERSCTQEYGGPAQAHVTGTINGREVDKRFSLTDGCKISEWNSMQALLGGPAGEV</sequence>
<organism evidence="3 4">
    <name type="scientific">Arthrobacter crystallopoietes BAB-32</name>
    <dbReference type="NCBI Taxonomy" id="1246476"/>
    <lineage>
        <taxon>Bacteria</taxon>
        <taxon>Bacillati</taxon>
        <taxon>Actinomycetota</taxon>
        <taxon>Actinomycetes</taxon>
        <taxon>Micrococcales</taxon>
        <taxon>Micrococcaceae</taxon>
        <taxon>Crystallibacter</taxon>
    </lineage>
</organism>
<feature type="region of interest" description="Disordered" evidence="1">
    <location>
        <begin position="22"/>
        <end position="100"/>
    </location>
</feature>
<dbReference type="EMBL" id="ANPE02000066">
    <property type="protein sequence ID" value="EMY35703.1"/>
    <property type="molecule type" value="Genomic_DNA"/>
</dbReference>
<evidence type="ECO:0000313" key="4">
    <source>
        <dbReference type="Proteomes" id="UP000010729"/>
    </source>
</evidence>
<evidence type="ECO:0000256" key="1">
    <source>
        <dbReference type="SAM" id="MobiDB-lite"/>
    </source>
</evidence>
<keyword evidence="2" id="KW-0732">Signal</keyword>
<dbReference type="PROSITE" id="PS51257">
    <property type="entry name" value="PROKAR_LIPOPROTEIN"/>
    <property type="match status" value="1"/>
</dbReference>